<sequence length="83" mass="9021">MGTITVICVTPNAVAAELVVLNMAVAGMALFTAVKAASQILASVTMPWSQSRRIVTVSHHRLAYPKRHHLLWLNQSQKNITVG</sequence>
<gene>
    <name evidence="1" type="ORF">GJ744_000182</name>
</gene>
<evidence type="ECO:0000313" key="1">
    <source>
        <dbReference type="EMBL" id="KAF7514412.1"/>
    </source>
</evidence>
<dbReference type="AlphaFoldDB" id="A0A8H7AU41"/>
<organism evidence="1 2">
    <name type="scientific">Endocarpon pusillum</name>
    <dbReference type="NCBI Taxonomy" id="364733"/>
    <lineage>
        <taxon>Eukaryota</taxon>
        <taxon>Fungi</taxon>
        <taxon>Dikarya</taxon>
        <taxon>Ascomycota</taxon>
        <taxon>Pezizomycotina</taxon>
        <taxon>Eurotiomycetes</taxon>
        <taxon>Chaetothyriomycetidae</taxon>
        <taxon>Verrucariales</taxon>
        <taxon>Verrucariaceae</taxon>
        <taxon>Endocarpon</taxon>
    </lineage>
</organism>
<evidence type="ECO:0000313" key="2">
    <source>
        <dbReference type="Proteomes" id="UP000606974"/>
    </source>
</evidence>
<dbReference type="EMBL" id="JAACFV010000001">
    <property type="protein sequence ID" value="KAF7514412.1"/>
    <property type="molecule type" value="Genomic_DNA"/>
</dbReference>
<comment type="caution">
    <text evidence="1">The sequence shown here is derived from an EMBL/GenBank/DDBJ whole genome shotgun (WGS) entry which is preliminary data.</text>
</comment>
<protein>
    <submittedName>
        <fullName evidence="1">Uncharacterized protein</fullName>
    </submittedName>
</protein>
<proteinExistence type="predicted"/>
<dbReference type="Proteomes" id="UP000606974">
    <property type="component" value="Unassembled WGS sequence"/>
</dbReference>
<keyword evidence="2" id="KW-1185">Reference proteome</keyword>
<accession>A0A8H7AU41</accession>
<name>A0A8H7AU41_9EURO</name>
<reference evidence="1" key="1">
    <citation type="submission" date="2020-02" db="EMBL/GenBank/DDBJ databases">
        <authorList>
            <person name="Palmer J.M."/>
        </authorList>
    </citation>
    <scope>NUCLEOTIDE SEQUENCE</scope>
    <source>
        <strain evidence="1">EPUS1.4</strain>
        <tissue evidence="1">Thallus</tissue>
    </source>
</reference>